<dbReference type="Gene3D" id="1.25.40.10">
    <property type="entry name" value="Tetratricopeptide repeat domain"/>
    <property type="match status" value="3"/>
</dbReference>
<dbReference type="Pfam" id="PF13812">
    <property type="entry name" value="PPR_3"/>
    <property type="match status" value="1"/>
</dbReference>
<evidence type="ECO:0008006" key="6">
    <source>
        <dbReference type="Google" id="ProtNLM"/>
    </source>
</evidence>
<dbReference type="AlphaFoldDB" id="A0A165PS71"/>
<reference evidence="4 5" key="1">
    <citation type="journal article" date="2016" name="Mol. Biol. Evol.">
        <title>Comparative Genomics of Early-Diverging Mushroom-Forming Fungi Provides Insights into the Origins of Lignocellulose Decay Capabilities.</title>
        <authorList>
            <person name="Nagy L.G."/>
            <person name="Riley R."/>
            <person name="Tritt A."/>
            <person name="Adam C."/>
            <person name="Daum C."/>
            <person name="Floudas D."/>
            <person name="Sun H."/>
            <person name="Yadav J.S."/>
            <person name="Pangilinan J."/>
            <person name="Larsson K.H."/>
            <person name="Matsuura K."/>
            <person name="Barry K."/>
            <person name="Labutti K."/>
            <person name="Kuo R."/>
            <person name="Ohm R.A."/>
            <person name="Bhattacharya S.S."/>
            <person name="Shirouzu T."/>
            <person name="Yoshinaga Y."/>
            <person name="Martin F.M."/>
            <person name="Grigoriev I.V."/>
            <person name="Hibbett D.S."/>
        </authorList>
    </citation>
    <scope>NUCLEOTIDE SEQUENCE [LARGE SCALE GENOMIC DNA]</scope>
    <source>
        <strain evidence="4 5">HHB12029</strain>
    </source>
</reference>
<proteinExistence type="inferred from homology"/>
<evidence type="ECO:0000256" key="2">
    <source>
        <dbReference type="PROSITE-ProRule" id="PRU00708"/>
    </source>
</evidence>
<dbReference type="InterPro" id="IPR050872">
    <property type="entry name" value="PPR_P_subfamily"/>
</dbReference>
<dbReference type="PANTHER" id="PTHR46128:SF329">
    <property type="entry name" value="MITOCHONDRIAL GROUP I INTRON SPLICING FACTOR DMR1"/>
    <property type="match status" value="1"/>
</dbReference>
<gene>
    <name evidence="4" type="ORF">EXIGLDRAFT_759723</name>
</gene>
<evidence type="ECO:0000313" key="4">
    <source>
        <dbReference type="EMBL" id="KZW02598.1"/>
    </source>
</evidence>
<dbReference type="PROSITE" id="PS51375">
    <property type="entry name" value="PPR"/>
    <property type="match status" value="1"/>
</dbReference>
<keyword evidence="5" id="KW-1185">Reference proteome</keyword>
<feature type="repeat" description="PPR" evidence="2">
    <location>
        <begin position="428"/>
        <end position="462"/>
    </location>
</feature>
<dbReference type="InterPro" id="IPR002885">
    <property type="entry name" value="PPR_rpt"/>
</dbReference>
<dbReference type="InterPro" id="IPR011990">
    <property type="entry name" value="TPR-like_helical_dom_sf"/>
</dbReference>
<feature type="region of interest" description="Disordered" evidence="3">
    <location>
        <begin position="197"/>
        <end position="218"/>
    </location>
</feature>
<dbReference type="Proteomes" id="UP000077266">
    <property type="component" value="Unassembled WGS sequence"/>
</dbReference>
<organism evidence="4 5">
    <name type="scientific">Exidia glandulosa HHB12029</name>
    <dbReference type="NCBI Taxonomy" id="1314781"/>
    <lineage>
        <taxon>Eukaryota</taxon>
        <taxon>Fungi</taxon>
        <taxon>Dikarya</taxon>
        <taxon>Basidiomycota</taxon>
        <taxon>Agaricomycotina</taxon>
        <taxon>Agaricomycetes</taxon>
        <taxon>Auriculariales</taxon>
        <taxon>Exidiaceae</taxon>
        <taxon>Exidia</taxon>
    </lineage>
</organism>
<protein>
    <recommendedName>
        <fullName evidence="6">Pentacotripeptide-repeat region of PRORP domain-containing protein</fullName>
    </recommendedName>
</protein>
<evidence type="ECO:0000313" key="5">
    <source>
        <dbReference type="Proteomes" id="UP000077266"/>
    </source>
</evidence>
<evidence type="ECO:0000256" key="3">
    <source>
        <dbReference type="SAM" id="MobiDB-lite"/>
    </source>
</evidence>
<dbReference type="PANTHER" id="PTHR46128">
    <property type="entry name" value="MITOCHONDRIAL GROUP I INTRON SPLICING FACTOR CCM1"/>
    <property type="match status" value="1"/>
</dbReference>
<name>A0A165PS71_EXIGL</name>
<dbReference type="Pfam" id="PF01535">
    <property type="entry name" value="PPR"/>
    <property type="match status" value="1"/>
</dbReference>
<dbReference type="STRING" id="1314781.A0A165PS71"/>
<feature type="region of interest" description="Disordered" evidence="3">
    <location>
        <begin position="28"/>
        <end position="48"/>
    </location>
</feature>
<dbReference type="EMBL" id="KV425887">
    <property type="protein sequence ID" value="KZW02598.1"/>
    <property type="molecule type" value="Genomic_DNA"/>
</dbReference>
<dbReference type="InParanoid" id="A0A165PS71"/>
<accession>A0A165PS71</accession>
<dbReference type="OrthoDB" id="185373at2759"/>
<evidence type="ECO:0000256" key="1">
    <source>
        <dbReference type="ARBA" id="ARBA00007626"/>
    </source>
</evidence>
<comment type="similarity">
    <text evidence="1">Belongs to the PPR family. P subfamily.</text>
</comment>
<sequence>MLARRAAAHRAVLFDFLAPSAARCRAPSRALHGSKLKHKPAPEPTPEEREALFNSLRRVVKDRRFNKKLTNTQIDEFHRDLQIWRAGILNGDLEAVVRTSRKMKRKELLALITHRDWKELSYFVSNAISDSRRYDVNDPALVELAVDAASANGGGTGEAAFALKRILTRYFRARDYARLLEVYNTFLAEARASRSSMQRRAGDQASSPGKRRWGEDGDVAEDESQADAYLQHSPGVFDLHLCALGAYHALGQFREALDTMVGVQVRWTPTAITNFCKDAYIVHEKSASFSLFVEHIRAARMIKRPKWLAFEIGRMQDSHDSQRLIALFESVVYTCENSPQWLQTQEAGPSDVPAPLQLHEVVWIAFLNAFAQMRLFKYVESAWDTIHAQRVPVTQAMWNVWLLAHALDHRLPETLRIWKNMVDLGQIDAVSYTTMLKAYVTFGLPDEAFRLFEHLQQVQWRIDAGGKVASDSTKEQLYNIMIDGLLHAPPVDGDDKLQRAESLLSHMKKHGPAPSIYTHNAFLHYHANRGDVPAAATRLRYISQEGFTPDIASFTIMLQGLLKANHPNAAKTIVSLVHAFGVTPETQLYSAILSCIMGNDGERHVQEAFRILDIMEASDVAKPDQRSYSIVLAGLFRQRSLDASRRAQFEQEVRRRMERAGTDLSSLSYNHIIASCLEPMALPTPEMLDTGLRYYDEMIRRGSLPNNKAWQLVIDTLWKAKNDIVSALEVADTMSKKGVRGDWPLQTLVEKVRTAAARLRRAQNL</sequence>